<evidence type="ECO:0000259" key="6">
    <source>
        <dbReference type="PROSITE" id="PS51471"/>
    </source>
</evidence>
<keyword evidence="8" id="KW-1185">Reference proteome</keyword>
<dbReference type="PROSITE" id="PS51471">
    <property type="entry name" value="FE2OG_OXY"/>
    <property type="match status" value="1"/>
</dbReference>
<dbReference type="Proteomes" id="UP001363151">
    <property type="component" value="Unassembled WGS sequence"/>
</dbReference>
<sequence>MRPADTVSGDARSRTNCDVAWLKPPGQLSKDVAGSVAGLLLSDEARAAPDGGCEDLQVLRYADGGAYAPHHDTARDAPRALTVLYYLNGVGGTWFPLADDARDPPRGRAEALDRAGALDHRRDGVRVRDPKRGDALAFFNHDRDGGGLDWTAIHSALPCPGEKWVANHWFHVGGLFADAR</sequence>
<dbReference type="PANTHER" id="PTHR10869">
    <property type="entry name" value="PROLYL 4-HYDROXYLASE ALPHA SUBUNIT"/>
    <property type="match status" value="1"/>
</dbReference>
<comment type="cofactor">
    <cofactor evidence="1">
        <name>L-ascorbate</name>
        <dbReference type="ChEBI" id="CHEBI:38290"/>
    </cofactor>
</comment>
<evidence type="ECO:0000313" key="8">
    <source>
        <dbReference type="Proteomes" id="UP001363151"/>
    </source>
</evidence>
<reference evidence="7 8" key="1">
    <citation type="submission" date="2024-03" db="EMBL/GenBank/DDBJ databases">
        <title>Aureococcus anophagefferens CCMP1851 and Kratosvirus quantuckense: Draft genome of a second virus-susceptible host strain in the model system.</title>
        <authorList>
            <person name="Chase E."/>
            <person name="Truchon A.R."/>
            <person name="Schepens W."/>
            <person name="Wilhelm S.W."/>
        </authorList>
    </citation>
    <scope>NUCLEOTIDE SEQUENCE [LARGE SCALE GENOMIC DNA]</scope>
    <source>
        <strain evidence="7 8">CCMP1851</strain>
    </source>
</reference>
<evidence type="ECO:0000256" key="1">
    <source>
        <dbReference type="ARBA" id="ARBA00001961"/>
    </source>
</evidence>
<dbReference type="Pfam" id="PF13640">
    <property type="entry name" value="2OG-FeII_Oxy_3"/>
    <property type="match status" value="1"/>
</dbReference>
<evidence type="ECO:0000256" key="5">
    <source>
        <dbReference type="ARBA" id="ARBA00023004"/>
    </source>
</evidence>
<proteinExistence type="predicted"/>
<feature type="domain" description="Fe2OG dioxygenase" evidence="6">
    <location>
        <begin position="52"/>
        <end position="172"/>
    </location>
</feature>
<dbReference type="SMART" id="SM00702">
    <property type="entry name" value="P4Hc"/>
    <property type="match status" value="1"/>
</dbReference>
<protein>
    <submittedName>
        <fullName evidence="7">Procollagen-proline 4-dioxygenase</fullName>
    </submittedName>
</protein>
<dbReference type="InterPro" id="IPR005123">
    <property type="entry name" value="Oxoglu/Fe-dep_dioxygenase_dom"/>
</dbReference>
<evidence type="ECO:0000256" key="4">
    <source>
        <dbReference type="ARBA" id="ARBA00023002"/>
    </source>
</evidence>
<gene>
    <name evidence="7" type="ORF">SO694_00037283</name>
</gene>
<dbReference type="PANTHER" id="PTHR10869:SF226">
    <property type="entry name" value="PROLYL 4-HYDROXYLASE ALPHA SUBUNIT DOMAIN-CONTAINING PROTEIN"/>
    <property type="match status" value="1"/>
</dbReference>
<keyword evidence="4" id="KW-0560">Oxidoreductase</keyword>
<dbReference type="InterPro" id="IPR006620">
    <property type="entry name" value="Pro_4_hyd_alph"/>
</dbReference>
<evidence type="ECO:0000256" key="3">
    <source>
        <dbReference type="ARBA" id="ARBA00022964"/>
    </source>
</evidence>
<comment type="caution">
    <text evidence="7">The sequence shown here is derived from an EMBL/GenBank/DDBJ whole genome shotgun (WGS) entry which is preliminary data.</text>
</comment>
<accession>A0ABR1FL43</accession>
<keyword evidence="2" id="KW-0479">Metal-binding</keyword>
<keyword evidence="3" id="KW-0223">Dioxygenase</keyword>
<keyword evidence="5" id="KW-0408">Iron</keyword>
<dbReference type="InterPro" id="IPR044862">
    <property type="entry name" value="Pro_4_hyd_alph_FE2OG_OXY"/>
</dbReference>
<dbReference type="InterPro" id="IPR045054">
    <property type="entry name" value="P4HA-like"/>
</dbReference>
<name>A0ABR1FL43_AURAN</name>
<dbReference type="EMBL" id="JBBJCI010000366">
    <property type="protein sequence ID" value="KAK7232814.1"/>
    <property type="molecule type" value="Genomic_DNA"/>
</dbReference>
<evidence type="ECO:0000313" key="7">
    <source>
        <dbReference type="EMBL" id="KAK7232814.1"/>
    </source>
</evidence>
<organism evidence="7 8">
    <name type="scientific">Aureococcus anophagefferens</name>
    <name type="common">Harmful bloom alga</name>
    <dbReference type="NCBI Taxonomy" id="44056"/>
    <lineage>
        <taxon>Eukaryota</taxon>
        <taxon>Sar</taxon>
        <taxon>Stramenopiles</taxon>
        <taxon>Ochrophyta</taxon>
        <taxon>Pelagophyceae</taxon>
        <taxon>Pelagomonadales</taxon>
        <taxon>Pelagomonadaceae</taxon>
        <taxon>Aureococcus</taxon>
    </lineage>
</organism>
<evidence type="ECO:0000256" key="2">
    <source>
        <dbReference type="ARBA" id="ARBA00022723"/>
    </source>
</evidence>
<dbReference type="Gene3D" id="2.60.120.620">
    <property type="entry name" value="q2cbj1_9rhob like domain"/>
    <property type="match status" value="1"/>
</dbReference>